<protein>
    <submittedName>
        <fullName evidence="1">Uncharacterized protein</fullName>
    </submittedName>
</protein>
<dbReference type="EMBL" id="CM055735">
    <property type="protein sequence ID" value="KAJ8008153.1"/>
    <property type="molecule type" value="Genomic_DNA"/>
</dbReference>
<gene>
    <name evidence="1" type="ORF">DPEC_G00101810</name>
</gene>
<sequence>MDLIGLPPADIIFGKQAVVNLSQLSSPTVFRMTHCGPNGETSHSNFIISRPYVPCHTVPLEPVSLLWWFFEPA</sequence>
<evidence type="ECO:0000313" key="1">
    <source>
        <dbReference type="EMBL" id="KAJ8008153.1"/>
    </source>
</evidence>
<reference evidence="1" key="1">
    <citation type="submission" date="2021-05" db="EMBL/GenBank/DDBJ databases">
        <authorList>
            <person name="Pan Q."/>
            <person name="Jouanno E."/>
            <person name="Zahm M."/>
            <person name="Klopp C."/>
            <person name="Cabau C."/>
            <person name="Louis A."/>
            <person name="Berthelot C."/>
            <person name="Parey E."/>
            <person name="Roest Crollius H."/>
            <person name="Montfort J."/>
            <person name="Robinson-Rechavi M."/>
            <person name="Bouchez O."/>
            <person name="Lampietro C."/>
            <person name="Lopez Roques C."/>
            <person name="Donnadieu C."/>
            <person name="Postlethwait J."/>
            <person name="Bobe J."/>
            <person name="Dillon D."/>
            <person name="Chandos A."/>
            <person name="von Hippel F."/>
            <person name="Guiguen Y."/>
        </authorList>
    </citation>
    <scope>NUCLEOTIDE SEQUENCE</scope>
    <source>
        <strain evidence="1">YG-Jan2019</strain>
    </source>
</reference>
<organism evidence="1 2">
    <name type="scientific">Dallia pectoralis</name>
    <name type="common">Alaska blackfish</name>
    <dbReference type="NCBI Taxonomy" id="75939"/>
    <lineage>
        <taxon>Eukaryota</taxon>
        <taxon>Metazoa</taxon>
        <taxon>Chordata</taxon>
        <taxon>Craniata</taxon>
        <taxon>Vertebrata</taxon>
        <taxon>Euteleostomi</taxon>
        <taxon>Actinopterygii</taxon>
        <taxon>Neopterygii</taxon>
        <taxon>Teleostei</taxon>
        <taxon>Protacanthopterygii</taxon>
        <taxon>Esociformes</taxon>
        <taxon>Umbridae</taxon>
        <taxon>Dallia</taxon>
    </lineage>
</organism>
<proteinExistence type="predicted"/>
<comment type="caution">
    <text evidence="1">The sequence shown here is derived from an EMBL/GenBank/DDBJ whole genome shotgun (WGS) entry which is preliminary data.</text>
</comment>
<accession>A0ACC2GXV7</accession>
<dbReference type="Proteomes" id="UP001157502">
    <property type="component" value="Chromosome 8"/>
</dbReference>
<name>A0ACC2GXV7_DALPE</name>
<evidence type="ECO:0000313" key="2">
    <source>
        <dbReference type="Proteomes" id="UP001157502"/>
    </source>
</evidence>
<keyword evidence="2" id="KW-1185">Reference proteome</keyword>